<dbReference type="AlphaFoldDB" id="X0S1B5"/>
<protein>
    <recommendedName>
        <fullName evidence="1">Amidohydrolase-related domain-containing protein</fullName>
    </recommendedName>
</protein>
<evidence type="ECO:0000313" key="2">
    <source>
        <dbReference type="EMBL" id="GAF69031.1"/>
    </source>
</evidence>
<reference evidence="2" key="1">
    <citation type="journal article" date="2014" name="Front. Microbiol.">
        <title>High frequency of phylogenetically diverse reductive dehalogenase-homologous genes in deep subseafloor sedimentary metagenomes.</title>
        <authorList>
            <person name="Kawai M."/>
            <person name="Futagami T."/>
            <person name="Toyoda A."/>
            <person name="Takaki Y."/>
            <person name="Nishi S."/>
            <person name="Hori S."/>
            <person name="Arai W."/>
            <person name="Tsubouchi T."/>
            <person name="Morono Y."/>
            <person name="Uchiyama I."/>
            <person name="Ito T."/>
            <person name="Fujiyama A."/>
            <person name="Inagaki F."/>
            <person name="Takami H."/>
        </authorList>
    </citation>
    <scope>NUCLEOTIDE SEQUENCE</scope>
    <source>
        <strain evidence="2">Expedition CK06-06</strain>
    </source>
</reference>
<dbReference type="GO" id="GO:0016787">
    <property type="term" value="F:hydrolase activity"/>
    <property type="evidence" value="ECO:0007669"/>
    <property type="project" value="InterPro"/>
</dbReference>
<organism evidence="2">
    <name type="scientific">marine sediment metagenome</name>
    <dbReference type="NCBI Taxonomy" id="412755"/>
    <lineage>
        <taxon>unclassified sequences</taxon>
        <taxon>metagenomes</taxon>
        <taxon>ecological metagenomes</taxon>
    </lineage>
</organism>
<comment type="caution">
    <text evidence="2">The sequence shown here is derived from an EMBL/GenBank/DDBJ whole genome shotgun (WGS) entry which is preliminary data.</text>
</comment>
<dbReference type="InterPro" id="IPR032466">
    <property type="entry name" value="Metal_Hydrolase"/>
</dbReference>
<dbReference type="Pfam" id="PF04909">
    <property type="entry name" value="Amidohydro_2"/>
    <property type="match status" value="1"/>
</dbReference>
<name>X0S1B5_9ZZZZ</name>
<feature type="domain" description="Amidohydrolase-related" evidence="1">
    <location>
        <begin position="2"/>
        <end position="58"/>
    </location>
</feature>
<dbReference type="Gene3D" id="3.20.20.140">
    <property type="entry name" value="Metal-dependent hydrolases"/>
    <property type="match status" value="1"/>
</dbReference>
<proteinExistence type="predicted"/>
<evidence type="ECO:0000259" key="1">
    <source>
        <dbReference type="Pfam" id="PF04909"/>
    </source>
</evidence>
<accession>X0S1B5</accession>
<feature type="non-terminal residue" evidence="2">
    <location>
        <position position="1"/>
    </location>
</feature>
<dbReference type="EMBL" id="BARS01002535">
    <property type="protein sequence ID" value="GAF69031.1"/>
    <property type="molecule type" value="Genomic_DNA"/>
</dbReference>
<sequence>FLETAGPGRLIFGTDSSFFPRGYRHEIFLEQKRILDELGVTKEEQEKIFGGNILKLLSLKS</sequence>
<gene>
    <name evidence="2" type="ORF">S01H1_04838</name>
</gene>
<dbReference type="InterPro" id="IPR006680">
    <property type="entry name" value="Amidohydro-rel"/>
</dbReference>
<dbReference type="SUPFAM" id="SSF51556">
    <property type="entry name" value="Metallo-dependent hydrolases"/>
    <property type="match status" value="1"/>
</dbReference>